<protein>
    <submittedName>
        <fullName evidence="3">Murein DD-endopeptidase MepM/ murein hydrolase activator NlpD</fullName>
    </submittedName>
</protein>
<dbReference type="RefSeq" id="WP_183621299.1">
    <property type="nucleotide sequence ID" value="NZ_CAJHAH010000009.1"/>
</dbReference>
<dbReference type="EMBL" id="JACHXL010000008">
    <property type="protein sequence ID" value="MBB3107857.1"/>
    <property type="molecule type" value="Genomic_DNA"/>
</dbReference>
<evidence type="ECO:0000256" key="1">
    <source>
        <dbReference type="SAM" id="Phobius"/>
    </source>
</evidence>
<feature type="transmembrane region" description="Helical" evidence="1">
    <location>
        <begin position="18"/>
        <end position="39"/>
    </location>
</feature>
<comment type="caution">
    <text evidence="3">The sequence shown here is derived from an EMBL/GenBank/DDBJ whole genome shotgun (WGS) entry which is preliminary data.</text>
</comment>
<keyword evidence="1" id="KW-0812">Transmembrane</keyword>
<dbReference type="SUPFAM" id="SSF51261">
    <property type="entry name" value="Duplicated hybrid motif"/>
    <property type="match status" value="1"/>
</dbReference>
<evidence type="ECO:0000313" key="4">
    <source>
        <dbReference type="Proteomes" id="UP000588111"/>
    </source>
</evidence>
<evidence type="ECO:0000313" key="3">
    <source>
        <dbReference type="EMBL" id="MBB3107857.1"/>
    </source>
</evidence>
<dbReference type="CDD" id="cd12797">
    <property type="entry name" value="M23_peptidase"/>
    <property type="match status" value="1"/>
</dbReference>
<dbReference type="InterPro" id="IPR050570">
    <property type="entry name" value="Cell_wall_metabolism_enzyme"/>
</dbReference>
<dbReference type="AlphaFoldDB" id="A0A839TET5"/>
<dbReference type="PANTHER" id="PTHR21666">
    <property type="entry name" value="PEPTIDASE-RELATED"/>
    <property type="match status" value="1"/>
</dbReference>
<dbReference type="Gene3D" id="2.70.70.10">
    <property type="entry name" value="Glucose Permease (Domain IIA)"/>
    <property type="match status" value="1"/>
</dbReference>
<evidence type="ECO:0000259" key="2">
    <source>
        <dbReference type="Pfam" id="PF01551"/>
    </source>
</evidence>
<gene>
    <name evidence="3" type="ORF">FHS24_002391</name>
</gene>
<dbReference type="Proteomes" id="UP000588111">
    <property type="component" value="Unassembled WGS sequence"/>
</dbReference>
<keyword evidence="4" id="KW-1185">Reference proteome</keyword>
<organism evidence="3 4">
    <name type="scientific">Psychrobacter luti</name>
    <dbReference type="NCBI Taxonomy" id="198481"/>
    <lineage>
        <taxon>Bacteria</taxon>
        <taxon>Pseudomonadati</taxon>
        <taxon>Pseudomonadota</taxon>
        <taxon>Gammaproteobacteria</taxon>
        <taxon>Moraxellales</taxon>
        <taxon>Moraxellaceae</taxon>
        <taxon>Psychrobacter</taxon>
    </lineage>
</organism>
<sequence>MLADDNNPQPNSNSKPTFLRRVFSVFIKAAVLLMLLFIFDKLLPSISQQTQSFVMAKWQQLSLLQQELPTENSLPSPLPAQHLTDTWGAARSQGRSHEGIDIFAKRGTPIQATTQGIVSKVGENTLGGRVVFIIGPGGAGHYYAHLEDYADISPNDWVNTGDIIGYVGDSGNAKGTPPHVHYGIYINGSAVNPYPLLQKPES</sequence>
<keyword evidence="3" id="KW-0378">Hydrolase</keyword>
<name>A0A839TET5_9GAMM</name>
<dbReference type="PANTHER" id="PTHR21666:SF268">
    <property type="entry name" value="PEPTIDASE M23 DOMAIN-CONTAINING PROTEIN"/>
    <property type="match status" value="1"/>
</dbReference>
<accession>A0A839TET5</accession>
<proteinExistence type="predicted"/>
<dbReference type="InterPro" id="IPR011055">
    <property type="entry name" value="Dup_hybrid_motif"/>
</dbReference>
<feature type="domain" description="M23ase beta-sheet core" evidence="2">
    <location>
        <begin position="96"/>
        <end position="193"/>
    </location>
</feature>
<dbReference type="GO" id="GO:0004222">
    <property type="term" value="F:metalloendopeptidase activity"/>
    <property type="evidence" value="ECO:0007669"/>
    <property type="project" value="TreeGrafter"/>
</dbReference>
<keyword evidence="1" id="KW-1133">Transmembrane helix</keyword>
<reference evidence="3 4" key="1">
    <citation type="submission" date="2020-08" db="EMBL/GenBank/DDBJ databases">
        <title>Genomic Encyclopedia of Type Strains, Phase III (KMG-III): the genomes of soil and plant-associated and newly described type strains.</title>
        <authorList>
            <person name="Whitman W."/>
        </authorList>
    </citation>
    <scope>NUCLEOTIDE SEQUENCE [LARGE SCALE GENOMIC DNA]</scope>
    <source>
        <strain evidence="3 4">CECT 5885</strain>
    </source>
</reference>
<keyword evidence="1" id="KW-0472">Membrane</keyword>
<dbReference type="InterPro" id="IPR016047">
    <property type="entry name" value="M23ase_b-sheet_dom"/>
</dbReference>
<dbReference type="Pfam" id="PF01551">
    <property type="entry name" value="Peptidase_M23"/>
    <property type="match status" value="1"/>
</dbReference>